<dbReference type="Proteomes" id="UP000886667">
    <property type="component" value="Unassembled WGS sequence"/>
</dbReference>
<gene>
    <name evidence="1" type="ORF">JAZ07_01345</name>
</gene>
<evidence type="ECO:0000313" key="1">
    <source>
        <dbReference type="EMBL" id="MCG7944972.1"/>
    </source>
</evidence>
<protein>
    <submittedName>
        <fullName evidence="1">Uncharacterized protein</fullName>
    </submittedName>
</protein>
<accession>A0A9E4K9R4</accession>
<name>A0A9E4K9R4_9GAMM</name>
<organism evidence="1 2">
    <name type="scientific">Candidatus Thiodiazotropha taylori</name>
    <dbReference type="NCBI Taxonomy" id="2792791"/>
    <lineage>
        <taxon>Bacteria</taxon>
        <taxon>Pseudomonadati</taxon>
        <taxon>Pseudomonadota</taxon>
        <taxon>Gammaproteobacteria</taxon>
        <taxon>Chromatiales</taxon>
        <taxon>Sedimenticolaceae</taxon>
        <taxon>Candidatus Thiodiazotropha</taxon>
    </lineage>
</organism>
<dbReference type="AlphaFoldDB" id="A0A9E4K9R4"/>
<comment type="caution">
    <text evidence="1">The sequence shown here is derived from an EMBL/GenBank/DDBJ whole genome shotgun (WGS) entry which is preliminary data.</text>
</comment>
<evidence type="ECO:0000313" key="2">
    <source>
        <dbReference type="Proteomes" id="UP000886667"/>
    </source>
</evidence>
<proteinExistence type="predicted"/>
<reference evidence="1" key="1">
    <citation type="journal article" date="2021" name="Proc. Natl. Acad. Sci. U.S.A.">
        <title>Global biogeography of chemosynthetic symbionts reveals both localized and globally distributed symbiont groups. .</title>
        <authorList>
            <person name="Osvatic J.T."/>
            <person name="Wilkins L.G.E."/>
            <person name="Leibrecht L."/>
            <person name="Leray M."/>
            <person name="Zauner S."/>
            <person name="Polzin J."/>
            <person name="Camacho Y."/>
            <person name="Gros O."/>
            <person name="van Gils J.A."/>
            <person name="Eisen J.A."/>
            <person name="Petersen J.M."/>
            <person name="Yuen B."/>
        </authorList>
    </citation>
    <scope>NUCLEOTIDE SEQUENCE</scope>
    <source>
        <strain evidence="1">MAGclacostrist064TRANS</strain>
    </source>
</reference>
<sequence>MALAPEDRNYLEFLIGEMSELSQRYLMSDEEEIFHLLLETRDEFEFFMHKYSFEVQADEKYAEYKIKLFIPYNLIELVEHRKASQ</sequence>
<dbReference type="EMBL" id="JAEPCM010000016">
    <property type="protein sequence ID" value="MCG7944972.1"/>
    <property type="molecule type" value="Genomic_DNA"/>
</dbReference>